<gene>
    <name evidence="2" type="ORF">MGG_15685</name>
</gene>
<feature type="region of interest" description="Disordered" evidence="1">
    <location>
        <begin position="17"/>
        <end position="38"/>
    </location>
</feature>
<dbReference type="AlphaFoldDB" id="G4MZ42"/>
<dbReference type="VEuPathDB" id="FungiDB:MGG_15685"/>
<proteinExistence type="predicted"/>
<protein>
    <submittedName>
        <fullName evidence="2">Uncharacterized protein</fullName>
    </submittedName>
</protein>
<dbReference type="InParanoid" id="G4MZ42"/>
<organism evidence="2 3">
    <name type="scientific">Pyricularia oryzae (strain 70-15 / ATCC MYA-4617 / FGSC 8958)</name>
    <name type="common">Rice blast fungus</name>
    <name type="synonym">Magnaporthe oryzae</name>
    <dbReference type="NCBI Taxonomy" id="242507"/>
    <lineage>
        <taxon>Eukaryota</taxon>
        <taxon>Fungi</taxon>
        <taxon>Dikarya</taxon>
        <taxon>Ascomycota</taxon>
        <taxon>Pezizomycotina</taxon>
        <taxon>Sordariomycetes</taxon>
        <taxon>Sordariomycetidae</taxon>
        <taxon>Magnaporthales</taxon>
        <taxon>Pyriculariaceae</taxon>
        <taxon>Pyricularia</taxon>
    </lineage>
</organism>
<accession>G4MZ42</accession>
<dbReference type="GeneID" id="12984638"/>
<dbReference type="KEGG" id="mgr:MGG_15685"/>
<evidence type="ECO:0000313" key="3">
    <source>
        <dbReference type="Proteomes" id="UP000009058"/>
    </source>
</evidence>
<reference key="2">
    <citation type="submission" date="2011-05" db="EMBL/GenBank/DDBJ databases">
        <title>The Genome Sequence of Magnaporthe oryzae 70-15.</title>
        <authorList>
            <consortium name="The Broad Institute Genome Sequencing Platform"/>
            <person name="Ma L.-J."/>
            <person name="Dead R."/>
            <person name="Young S.K."/>
            <person name="Zeng Q."/>
            <person name="Gargeya S."/>
            <person name="Fitzgerald M."/>
            <person name="Haas B."/>
            <person name="Abouelleil A."/>
            <person name="Alvarado L."/>
            <person name="Arachchi H.M."/>
            <person name="Berlin A."/>
            <person name="Brown A."/>
            <person name="Chapman S.B."/>
            <person name="Chen Z."/>
            <person name="Dunbar C."/>
            <person name="Freedman E."/>
            <person name="Gearin G."/>
            <person name="Gellesch M."/>
            <person name="Goldberg J."/>
            <person name="Griggs A."/>
            <person name="Gujja S."/>
            <person name="Heiman D."/>
            <person name="Howarth C."/>
            <person name="Larson L."/>
            <person name="Lui A."/>
            <person name="MacDonald P.J.P."/>
            <person name="Mehta T."/>
            <person name="Montmayeur A."/>
            <person name="Murphy C."/>
            <person name="Neiman D."/>
            <person name="Pearson M."/>
            <person name="Priest M."/>
            <person name="Roberts A."/>
            <person name="Saif S."/>
            <person name="Shea T."/>
            <person name="Shenoy N."/>
            <person name="Sisk P."/>
            <person name="Stolte C."/>
            <person name="Sykes S."/>
            <person name="Yandava C."/>
            <person name="Wortman J."/>
            <person name="Nusbaum C."/>
            <person name="Birren B."/>
        </authorList>
    </citation>
    <scope>NUCLEOTIDE SEQUENCE</scope>
    <source>
        <strain>70-15</strain>
    </source>
</reference>
<dbReference type="RefSeq" id="XP_003714316.1">
    <property type="nucleotide sequence ID" value="XM_003714268.1"/>
</dbReference>
<evidence type="ECO:0000313" key="2">
    <source>
        <dbReference type="EMBL" id="EHA54509.1"/>
    </source>
</evidence>
<reference evidence="2 3" key="1">
    <citation type="journal article" date="2005" name="Nature">
        <title>The genome sequence of the rice blast fungus Magnaporthe grisea.</title>
        <authorList>
            <person name="Dean R.A."/>
            <person name="Talbot N.J."/>
            <person name="Ebbole D.J."/>
            <person name="Farman M.L."/>
            <person name="Mitchell T.K."/>
            <person name="Orbach M.J."/>
            <person name="Thon M."/>
            <person name="Kulkarni R."/>
            <person name="Xu J.R."/>
            <person name="Pan H."/>
            <person name="Read N.D."/>
            <person name="Lee Y.H."/>
            <person name="Carbone I."/>
            <person name="Brown D."/>
            <person name="Oh Y.Y."/>
            <person name="Donofrio N."/>
            <person name="Jeong J.S."/>
            <person name="Soanes D.M."/>
            <person name="Djonovic S."/>
            <person name="Kolomiets E."/>
            <person name="Rehmeyer C."/>
            <person name="Li W."/>
            <person name="Harding M."/>
            <person name="Kim S."/>
            <person name="Lebrun M.H."/>
            <person name="Bohnert H."/>
            <person name="Coughlan S."/>
            <person name="Butler J."/>
            <person name="Calvo S."/>
            <person name="Ma L.J."/>
            <person name="Nicol R."/>
            <person name="Purcell S."/>
            <person name="Nusbaum C."/>
            <person name="Galagan J.E."/>
            <person name="Birren B.W."/>
        </authorList>
    </citation>
    <scope>NUCLEOTIDE SEQUENCE [LARGE SCALE GENOMIC DNA]</scope>
    <source>
        <strain evidence="3">70-15 / ATCC MYA-4617 / FGSC 8958</strain>
    </source>
</reference>
<dbReference type="EMBL" id="CM001232">
    <property type="protein sequence ID" value="EHA54509.1"/>
    <property type="molecule type" value="Genomic_DNA"/>
</dbReference>
<sequence length="121" mass="12519">MSGALLRLVGLYTPTDGGRDRRLRSAPPTRGGIDMMAHRSSPPPRLSALMVLVSVAIVVAVARGGGTRSWVARGTVAYWGVDDASVSDVADAAKEFMADGVGGVSLARSVVEADACSCCVW</sequence>
<dbReference type="Proteomes" id="UP000009058">
    <property type="component" value="Chromosome 2"/>
</dbReference>
<keyword evidence="3" id="KW-1185">Reference proteome</keyword>
<dbReference type="HOGENOM" id="CLU_2038511_0_0_1"/>
<evidence type="ECO:0000256" key="1">
    <source>
        <dbReference type="SAM" id="MobiDB-lite"/>
    </source>
</evidence>
<name>G4MZ42_PYRO7</name>